<dbReference type="Gene3D" id="1.10.132.100">
    <property type="match status" value="1"/>
</dbReference>
<feature type="region of interest" description="Disordered" evidence="1">
    <location>
        <begin position="296"/>
        <end position="318"/>
    </location>
</feature>
<evidence type="ECO:0000313" key="3">
    <source>
        <dbReference type="Proteomes" id="UP000642673"/>
    </source>
</evidence>
<keyword evidence="3" id="KW-1185">Reference proteome</keyword>
<reference evidence="3" key="1">
    <citation type="journal article" date="2019" name="Int. J. Syst. Evol. Microbiol.">
        <title>The Global Catalogue of Microorganisms (GCM) 10K type strain sequencing project: providing services to taxonomists for standard genome sequencing and annotation.</title>
        <authorList>
            <consortium name="The Broad Institute Genomics Platform"/>
            <consortium name="The Broad Institute Genome Sequencing Center for Infectious Disease"/>
            <person name="Wu L."/>
            <person name="Ma J."/>
        </authorList>
    </citation>
    <scope>NUCLEOTIDE SEQUENCE [LARGE SCALE GENOMIC DNA]</scope>
    <source>
        <strain evidence="3">JCM 4738</strain>
    </source>
</reference>
<protein>
    <submittedName>
        <fullName evidence="2">Type I-E CRISPR-associated protein Cse1/CasA</fullName>
    </submittedName>
</protein>
<proteinExistence type="predicted"/>
<comment type="caution">
    <text evidence="2">The sequence shown here is derived from an EMBL/GenBank/DDBJ whole genome shotgun (WGS) entry which is preliminary data.</text>
</comment>
<organism evidence="2 3">
    <name type="scientific">Streptomyces cirratus</name>
    <dbReference type="NCBI Taxonomy" id="68187"/>
    <lineage>
        <taxon>Bacteria</taxon>
        <taxon>Bacillati</taxon>
        <taxon>Actinomycetota</taxon>
        <taxon>Actinomycetes</taxon>
        <taxon>Kitasatosporales</taxon>
        <taxon>Streptomycetaceae</taxon>
        <taxon>Streptomyces</taxon>
    </lineage>
</organism>
<sequence length="550" mass="60195">MGPDGDLVRGGWLPTVEVNGGRCAEGLLGVLHRAHEVRRLELPVPVMLPAVLRQTLLPVVMDALGAPRTPQEWADRFERGRFTPEELERLEDYLGPRFGDRFRLFDSERPFAQVAGLTAVSGETKSSTLLVPYIASGNNVPLFSTLSEADALDLTLAQAALWLLHAQCWDTAAIKTGAQGDPKVAKGKTTGNPTGPLGQLGVIVPTGRTLYETLLLNAPILPDGLHPGDRPQWDTAEPATPQWSSRPARGLLDLMTFQSRRIRLLPHETENGVRVRQVVICAGDRLERTAQEELHTAWNHTAKPKAGQSPQRPRRHTSGRAAWQGLAALLAFTLPADGNGPTTSLLLRQIGDLRAEGYLADDYPLGIETCGLEYGNQSAVVENAIADNIPLPVAALVTQDTDLREAILECVAQADQVARALDRLHTELRRSAGGEALPRDKGERPGQRLLHAVDDRMRRLLAGLRHVEGDLDLLERGREAWELTLWQAAHREADQLLAATPPRAVIGRVIKENNKETMHRSGRAEAWFRTALREALPRAAEARQTTGTAA</sequence>
<accession>A0ABQ3F592</accession>
<name>A0ABQ3F592_9ACTN</name>
<evidence type="ECO:0000313" key="2">
    <source>
        <dbReference type="EMBL" id="GHB84681.1"/>
    </source>
</evidence>
<dbReference type="Pfam" id="PF09481">
    <property type="entry name" value="CRISPR_Cse1"/>
    <property type="match status" value="1"/>
</dbReference>
<dbReference type="EMBL" id="BMVP01000026">
    <property type="protein sequence ID" value="GHB84681.1"/>
    <property type="molecule type" value="Genomic_DNA"/>
</dbReference>
<evidence type="ECO:0000256" key="1">
    <source>
        <dbReference type="SAM" id="MobiDB-lite"/>
    </source>
</evidence>
<dbReference type="NCBIfam" id="TIGR02547">
    <property type="entry name" value="casA_cse1"/>
    <property type="match status" value="1"/>
</dbReference>
<dbReference type="RefSeq" id="WP_190187782.1">
    <property type="nucleotide sequence ID" value="NZ_BMVP01000026.1"/>
</dbReference>
<dbReference type="Proteomes" id="UP000642673">
    <property type="component" value="Unassembled WGS sequence"/>
</dbReference>
<dbReference type="InterPro" id="IPR013381">
    <property type="entry name" value="CRISPR-assoc_prot_Cse1"/>
</dbReference>
<gene>
    <name evidence="2" type="ORF">GCM10010347_64560</name>
</gene>